<keyword evidence="5" id="KW-1185">Reference proteome</keyword>
<evidence type="ECO:0000313" key="4">
    <source>
        <dbReference type="EMBL" id="RJY19356.1"/>
    </source>
</evidence>
<dbReference type="Gene3D" id="3.40.630.30">
    <property type="match status" value="1"/>
</dbReference>
<dbReference type="InterPro" id="IPR000182">
    <property type="entry name" value="GNAT_dom"/>
</dbReference>
<dbReference type="CDD" id="cd04301">
    <property type="entry name" value="NAT_SF"/>
    <property type="match status" value="1"/>
</dbReference>
<dbReference type="Pfam" id="PF13673">
    <property type="entry name" value="Acetyltransf_10"/>
    <property type="match status" value="1"/>
</dbReference>
<comment type="caution">
    <text evidence="4">The sequence shown here is derived from an EMBL/GenBank/DDBJ whole genome shotgun (WGS) entry which is preliminary data.</text>
</comment>
<feature type="domain" description="N-acetyltransferase" evidence="3">
    <location>
        <begin position="6"/>
        <end position="151"/>
    </location>
</feature>
<sequence>MIWQIKTFNELTTHELFEILKLRSDVFVVEQNCVYPDLDEKDRHSQTHHVMLLDDHNRLMGYSRVLAPGQSYPEASIGRVVINPDNRGNGLAQRLMQKSIAVVQQQWPDTAIQIGAQEYLTQFYQNMGFQPISEMYLEDGIPHRDMLYLTT</sequence>
<dbReference type="EMBL" id="QYYH01000004">
    <property type="protein sequence ID" value="RJY19356.1"/>
    <property type="molecule type" value="Genomic_DNA"/>
</dbReference>
<dbReference type="Proteomes" id="UP000273022">
    <property type="component" value="Unassembled WGS sequence"/>
</dbReference>
<dbReference type="GO" id="GO:0016747">
    <property type="term" value="F:acyltransferase activity, transferring groups other than amino-acyl groups"/>
    <property type="evidence" value="ECO:0007669"/>
    <property type="project" value="InterPro"/>
</dbReference>
<dbReference type="FunFam" id="3.40.630.30:FF:000035">
    <property type="entry name" value="GNAT family N-acetyltransferase"/>
    <property type="match status" value="1"/>
</dbReference>
<comment type="similarity">
    <text evidence="1">Belongs to the UPF0039 (ElaA) family.</text>
</comment>
<protein>
    <recommendedName>
        <fullName evidence="2">Protein ElaA</fullName>
    </recommendedName>
</protein>
<keyword evidence="4" id="KW-0808">Transferase</keyword>
<dbReference type="RefSeq" id="WP_121851840.1">
    <property type="nucleotide sequence ID" value="NZ_CP037952.1"/>
</dbReference>
<accession>A0A3A6UJM2</accession>
<gene>
    <name evidence="4" type="ORF">D5R81_01225</name>
</gene>
<reference evidence="4 5" key="1">
    <citation type="submission" date="2018-09" db="EMBL/GenBank/DDBJ databases">
        <title>Phylogeny of the Shewanellaceae, and recommendation for two new genera, Pseudoshewanella and Parashewanella.</title>
        <authorList>
            <person name="Wang G."/>
        </authorList>
    </citation>
    <scope>NUCLEOTIDE SEQUENCE [LARGE SCALE GENOMIC DNA]</scope>
    <source>
        <strain evidence="4 5">KCTC 22492</strain>
    </source>
</reference>
<evidence type="ECO:0000259" key="3">
    <source>
        <dbReference type="PROSITE" id="PS51186"/>
    </source>
</evidence>
<evidence type="ECO:0000256" key="1">
    <source>
        <dbReference type="ARBA" id="ARBA00009623"/>
    </source>
</evidence>
<name>A0A3A6UJM2_9GAMM</name>
<dbReference type="InterPro" id="IPR016181">
    <property type="entry name" value="Acyl_CoA_acyltransferase"/>
</dbReference>
<evidence type="ECO:0000256" key="2">
    <source>
        <dbReference type="ARBA" id="ARBA00072224"/>
    </source>
</evidence>
<dbReference type="OrthoDB" id="9796171at2"/>
<evidence type="ECO:0000313" key="5">
    <source>
        <dbReference type="Proteomes" id="UP000273022"/>
    </source>
</evidence>
<dbReference type="PROSITE" id="PS51186">
    <property type="entry name" value="GNAT"/>
    <property type="match status" value="1"/>
</dbReference>
<dbReference type="AlphaFoldDB" id="A0A3A6UJM2"/>
<dbReference type="SUPFAM" id="SSF55729">
    <property type="entry name" value="Acyl-CoA N-acyltransferases (Nat)"/>
    <property type="match status" value="1"/>
</dbReference>
<proteinExistence type="inferred from homology"/>
<organism evidence="4 5">
    <name type="scientific">Parashewanella spongiae</name>
    <dbReference type="NCBI Taxonomy" id="342950"/>
    <lineage>
        <taxon>Bacteria</taxon>
        <taxon>Pseudomonadati</taxon>
        <taxon>Pseudomonadota</taxon>
        <taxon>Gammaproteobacteria</taxon>
        <taxon>Alteromonadales</taxon>
        <taxon>Shewanellaceae</taxon>
        <taxon>Parashewanella</taxon>
    </lineage>
</organism>